<accession>A0AAN1JKR1</accession>
<dbReference type="PROSITE" id="PS50005">
    <property type="entry name" value="TPR"/>
    <property type="match status" value="2"/>
</dbReference>
<reference evidence="5 6" key="1">
    <citation type="submission" date="2018-01" db="EMBL/GenBank/DDBJ databases">
        <title>Species boundaries and ecological features among Paraburkholderia terrae DSMZ17804T, P. hospita DSMZ17164T and P. caribensis DSMZ13236T.</title>
        <authorList>
            <person name="Pratama A.A."/>
        </authorList>
    </citation>
    <scope>NUCLEOTIDE SEQUENCE [LARGE SCALE GENOMIC DNA]</scope>
    <source>
        <strain evidence="5 6">DSM 17164</strain>
    </source>
</reference>
<dbReference type="InterPro" id="IPR051685">
    <property type="entry name" value="Ycf3/AcsC/BcsC/TPR_MFPF"/>
</dbReference>
<keyword evidence="4" id="KW-0812">Transmembrane</keyword>
<organism evidence="5 6">
    <name type="scientific">Paraburkholderia hospita</name>
    <dbReference type="NCBI Taxonomy" id="169430"/>
    <lineage>
        <taxon>Bacteria</taxon>
        <taxon>Pseudomonadati</taxon>
        <taxon>Pseudomonadota</taxon>
        <taxon>Betaproteobacteria</taxon>
        <taxon>Burkholderiales</taxon>
        <taxon>Burkholderiaceae</taxon>
        <taxon>Paraburkholderia</taxon>
    </lineage>
</organism>
<keyword evidence="1" id="KW-0677">Repeat</keyword>
<gene>
    <name evidence="5" type="ORF">C2L64_47210</name>
</gene>
<keyword evidence="2 3" id="KW-0802">TPR repeat</keyword>
<dbReference type="Proteomes" id="UP000236649">
    <property type="component" value="Chromosome 4"/>
</dbReference>
<evidence type="ECO:0000313" key="6">
    <source>
        <dbReference type="Proteomes" id="UP000236649"/>
    </source>
</evidence>
<dbReference type="SMART" id="SM00028">
    <property type="entry name" value="TPR"/>
    <property type="match status" value="3"/>
</dbReference>
<evidence type="ECO:0008006" key="7">
    <source>
        <dbReference type="Google" id="ProtNLM"/>
    </source>
</evidence>
<feature type="transmembrane region" description="Helical" evidence="4">
    <location>
        <begin position="95"/>
        <end position="113"/>
    </location>
</feature>
<protein>
    <recommendedName>
        <fullName evidence="7">Tetratricopeptide repeat protein</fullName>
    </recommendedName>
</protein>
<evidence type="ECO:0000313" key="5">
    <source>
        <dbReference type="EMBL" id="AUT75868.1"/>
    </source>
</evidence>
<dbReference type="Pfam" id="PF13432">
    <property type="entry name" value="TPR_16"/>
    <property type="match status" value="1"/>
</dbReference>
<proteinExistence type="predicted"/>
<name>A0AAN1JKR1_9BURK</name>
<evidence type="ECO:0000256" key="2">
    <source>
        <dbReference type="ARBA" id="ARBA00022803"/>
    </source>
</evidence>
<feature type="repeat" description="TPR" evidence="3">
    <location>
        <begin position="402"/>
        <end position="435"/>
    </location>
</feature>
<dbReference type="PANTHER" id="PTHR44943:SF8">
    <property type="entry name" value="TPR REPEAT-CONTAINING PROTEIN MJ0263"/>
    <property type="match status" value="1"/>
</dbReference>
<evidence type="ECO:0000256" key="1">
    <source>
        <dbReference type="ARBA" id="ARBA00022737"/>
    </source>
</evidence>
<dbReference type="Pfam" id="PF14559">
    <property type="entry name" value="TPR_19"/>
    <property type="match status" value="1"/>
</dbReference>
<evidence type="ECO:0000256" key="3">
    <source>
        <dbReference type="PROSITE-ProRule" id="PRU00339"/>
    </source>
</evidence>
<keyword evidence="4" id="KW-0472">Membrane</keyword>
<feature type="repeat" description="TPR" evidence="3">
    <location>
        <begin position="368"/>
        <end position="401"/>
    </location>
</feature>
<keyword evidence="4" id="KW-1133">Transmembrane helix</keyword>
<dbReference type="KEGG" id="phs:C2L64_47210"/>
<dbReference type="PANTHER" id="PTHR44943">
    <property type="entry name" value="CELLULOSE SYNTHASE OPERON PROTEIN C"/>
    <property type="match status" value="1"/>
</dbReference>
<dbReference type="AlphaFoldDB" id="A0AAN1JKR1"/>
<dbReference type="EMBL" id="CP026108">
    <property type="protein sequence ID" value="AUT75868.1"/>
    <property type="molecule type" value="Genomic_DNA"/>
</dbReference>
<dbReference type="Gene3D" id="1.25.40.10">
    <property type="entry name" value="Tetratricopeptide repeat domain"/>
    <property type="match status" value="1"/>
</dbReference>
<dbReference type="SUPFAM" id="SSF48452">
    <property type="entry name" value="TPR-like"/>
    <property type="match status" value="1"/>
</dbReference>
<sequence>MPDSDMSIATLSLPTYCMHKHARYIVLTGPTATAFEGRAMETTMRRPRNISRREVHPARTSGIQYKHYAVHTKIPAWIRKWLGLVGRAPKETGPYVVAWLILMLAIPFCVLVLQDTLTRQVRVPPVVVPQSFLQRGYTSEMLSDRILSAMRKISTESELIPHDADIGDGAKSDFKIPGEEMSYASVVDFLKKVFGREDVLVHISIAKLNDGLEPHIAHIRIEHGQFDGISSDVHQSGQNLDDFVNAVATKAMQLVEPIELANHEATAIQKTQCSPRKCNYGKVEAIYEDVLARPGSPQRQWALAGKGWLLITQNRSTEAERQIRDAISEYPHSAILRATLGIALEQQHRIDDALSELIAGTHEKSRTAENERLLGDVFLHATRYDDALAAFERADRMRPHDPNTLHDYGEALVKAGRYDEAVKKLTHAVRIRPDLAPSYAELGRALEHKGDFHGAATMYAQALKRDTGSLDQRETRMASWEPKDWTMHPVKTRRVTLDVTEPRLSDVALQF</sequence>
<dbReference type="InterPro" id="IPR011990">
    <property type="entry name" value="TPR-like_helical_dom_sf"/>
</dbReference>
<dbReference type="InterPro" id="IPR019734">
    <property type="entry name" value="TPR_rpt"/>
</dbReference>
<evidence type="ECO:0000256" key="4">
    <source>
        <dbReference type="SAM" id="Phobius"/>
    </source>
</evidence>